<dbReference type="SUPFAM" id="SSF55729">
    <property type="entry name" value="Acyl-CoA N-acyltransferases (Nat)"/>
    <property type="match status" value="1"/>
</dbReference>
<gene>
    <name evidence="2" type="ORF">FYJ64_10055</name>
</gene>
<accession>A0A6L5Y7G8</accession>
<keyword evidence="2" id="KW-0808">Transferase</keyword>
<dbReference type="RefSeq" id="WP_154575022.1">
    <property type="nucleotide sequence ID" value="NZ_JAXDTB010000029.1"/>
</dbReference>
<dbReference type="InterPro" id="IPR016181">
    <property type="entry name" value="Acyl_CoA_acyltransferase"/>
</dbReference>
<dbReference type="InterPro" id="IPR050104">
    <property type="entry name" value="FMN-dep_NADH:Q_OxRdtase_AzoR1"/>
</dbReference>
<dbReference type="Proteomes" id="UP000474676">
    <property type="component" value="Unassembled WGS sequence"/>
</dbReference>
<dbReference type="InterPro" id="IPR029039">
    <property type="entry name" value="Flavoprotein-like_sf"/>
</dbReference>
<comment type="caution">
    <text evidence="2">The sequence shown here is derived from an EMBL/GenBank/DDBJ whole genome shotgun (WGS) entry which is preliminary data.</text>
</comment>
<dbReference type="AlphaFoldDB" id="A0A6L5Y7G8"/>
<dbReference type="GeneID" id="303115665"/>
<name>A0A6L5Y7G8_9FIRM</name>
<dbReference type="PANTHER" id="PTHR43741:SF4">
    <property type="entry name" value="FMN-DEPENDENT NADH:QUINONE OXIDOREDUCTASE"/>
    <property type="match status" value="1"/>
</dbReference>
<evidence type="ECO:0000259" key="1">
    <source>
        <dbReference type="PROSITE" id="PS51186"/>
    </source>
</evidence>
<organism evidence="2 3">
    <name type="scientific">Hornefia butyriciproducens</name>
    <dbReference type="NCBI Taxonomy" id="2652293"/>
    <lineage>
        <taxon>Bacteria</taxon>
        <taxon>Bacillati</taxon>
        <taxon>Bacillota</taxon>
        <taxon>Clostridia</taxon>
        <taxon>Peptostreptococcales</taxon>
        <taxon>Anaerovoracaceae</taxon>
        <taxon>Hornefia</taxon>
    </lineage>
</organism>
<proteinExistence type="predicted"/>
<evidence type="ECO:0000313" key="3">
    <source>
        <dbReference type="Proteomes" id="UP000474676"/>
    </source>
</evidence>
<feature type="domain" description="N-acetyltransferase" evidence="1">
    <location>
        <begin position="1"/>
        <end position="149"/>
    </location>
</feature>
<dbReference type="Pfam" id="PF13508">
    <property type="entry name" value="Acetyltransf_7"/>
    <property type="match status" value="1"/>
</dbReference>
<dbReference type="PANTHER" id="PTHR43741">
    <property type="entry name" value="FMN-DEPENDENT NADH-AZOREDUCTASE 1"/>
    <property type="match status" value="1"/>
</dbReference>
<reference evidence="2 3" key="1">
    <citation type="submission" date="2019-08" db="EMBL/GenBank/DDBJ databases">
        <title>In-depth cultivation of the pig gut microbiome towards novel bacterial diversity and tailored functional studies.</title>
        <authorList>
            <person name="Wylensek D."/>
            <person name="Hitch T.C.A."/>
            <person name="Clavel T."/>
        </authorList>
    </citation>
    <scope>NUCLEOTIDE SEQUENCE [LARGE SCALE GENOMIC DNA]</scope>
    <source>
        <strain evidence="2 3">WCA-MUC-591-APC-3H</strain>
    </source>
</reference>
<dbReference type="EMBL" id="VUMZ01000011">
    <property type="protein sequence ID" value="MST52640.1"/>
    <property type="molecule type" value="Genomic_DNA"/>
</dbReference>
<evidence type="ECO:0000313" key="2">
    <source>
        <dbReference type="EMBL" id="MST52640.1"/>
    </source>
</evidence>
<dbReference type="GO" id="GO:0016747">
    <property type="term" value="F:acyltransferase activity, transferring groups other than amino-acyl groups"/>
    <property type="evidence" value="ECO:0007669"/>
    <property type="project" value="InterPro"/>
</dbReference>
<dbReference type="InterPro" id="IPR003680">
    <property type="entry name" value="Flavodoxin_fold"/>
</dbReference>
<dbReference type="InterPro" id="IPR000182">
    <property type="entry name" value="GNAT_dom"/>
</dbReference>
<dbReference type="PROSITE" id="PS51186">
    <property type="entry name" value="GNAT"/>
    <property type="match status" value="1"/>
</dbReference>
<dbReference type="Pfam" id="PF02525">
    <property type="entry name" value="Flavodoxin_2"/>
    <property type="match status" value="1"/>
</dbReference>
<sequence length="338" mass="37935">MNIRKLTIRKTGDYRELAPLFAAAGLENTERVPEGFRFGFAAEDENGALAGGAALVKAGNQYVLHDIAVTEALRGKGVGRRLLCSVMAAFQDMGAERVCLAAKAPAFFRNYGFSEIDADEVPGLFHCQECESFGTKCTPEFMVMELTKERLLFVDSCVSTHRSRTRQLCDAWIRRFRKEHPGAVTDIAMAEPGVVQPMDRELILLRNELIQQRDWEAPMFDLARQFRRADYILVGAPYWDCSFPSVLKIYIENIVVADLTFRETEQGYEGLCPCRELTYITTAGGPVGEMDLGYDYIRGVGRMLGIRNFREYRAEGLDIRGADVDGIMAETLEKINHG</sequence>
<dbReference type="Gene3D" id="3.40.50.360">
    <property type="match status" value="1"/>
</dbReference>
<protein>
    <submittedName>
        <fullName evidence="2">GNAT family N-acetyltransferase</fullName>
    </submittedName>
</protein>
<dbReference type="SUPFAM" id="SSF52218">
    <property type="entry name" value="Flavoproteins"/>
    <property type="match status" value="1"/>
</dbReference>
<dbReference type="CDD" id="cd04301">
    <property type="entry name" value="NAT_SF"/>
    <property type="match status" value="1"/>
</dbReference>
<keyword evidence="3" id="KW-1185">Reference proteome</keyword>
<dbReference type="Gene3D" id="3.40.630.30">
    <property type="match status" value="1"/>
</dbReference>